<sequence length="876" mass="105797">MHPHSFSLLPLFLSPPTSLNLQTKPEKLPEDMKSFSLYSVFLLCSFLLLLNNNNKCVCVGLSFHEDGGVSGGSTGTVGRLVKKEDRLPVVATEFGQISAVDVDDGSSETGKRRGRHYNNYHVQFITLEPNSLFLPVLLHADMVFYVQTGSGKLSWTDSDELTKVSLQRGDVYRLKSGTLFYVHSSLEPERPRLRIIAIFTNPEEEQLQGPLIGPYSSINDLVRGFDKDILQAAFQVPEEVVEELTSATDTPAIVHAETKRKNFWQQQEKLLINVYLGIQRYGNRVDENKKKHTKTFNFFKEDPDFKNCNGWSTVVTKHDLHALHGSQIGVFMVNLTKGSMMGPHWNPTATEVSIVLEGEGMVRVVCPSALTNKECKNSRFRVEEGDVFTVPRFHPVAQTSFNNGSLVFMGFSTTTKKNHPQFLAGKASVLQTLSKPILGVSFNVSNTTIDQLLAAQEEAIILDCTSCAEEQEVRMEDEIEKERQEEEERRREEEEKRKREEEEERKKREEEEEQKRQEEEEEKRKKEEEEERRRKEEEEEERRREEEEQRRHEEEEQRRREEEEAEQRRQEEEEEKRQREEEEEQRKREKEERKREEDEEKEREAQEKEQKRREEEEKRREEEEERQREEEEQRRQEEEERQREEEEQRQREEEEQRRQEEEERQREEEKERQREEEEQRRREKEEKRRQREEEEQRRQEEKERQREEERQRRQEEEERQREEEEEIEQEEQQRRQEEERRRQEEEEKRRREESETEEETEQEIARREEEERREQERQAEEAARERREREESRQEEEEEQEQQRRQEAARPEEERRRREESEIEEETEQEIARREEEERRGWERRAEEAARMRREGEGSGGGSRGEGRRRFLRLTT</sequence>
<dbReference type="InterPro" id="IPR050253">
    <property type="entry name" value="Seed_Storage-Functional"/>
</dbReference>
<accession>A0A9R0JHA1</accession>
<dbReference type="PANTHER" id="PTHR31189:SF7">
    <property type="entry name" value="OS03G0197300 PROTEIN"/>
    <property type="match status" value="1"/>
</dbReference>
<feature type="compositionally biased region" description="Basic and acidic residues" evidence="1">
    <location>
        <begin position="801"/>
        <end position="820"/>
    </location>
</feature>
<dbReference type="PANTHER" id="PTHR31189">
    <property type="entry name" value="OS03G0336100 PROTEIN-RELATED"/>
    <property type="match status" value="1"/>
</dbReference>
<dbReference type="CDD" id="cd02244">
    <property type="entry name" value="cupin_7S_vicilin-like_N"/>
    <property type="match status" value="1"/>
</dbReference>
<dbReference type="AlphaFoldDB" id="A0A9R0JHA1"/>
<dbReference type="RefSeq" id="XP_021835406.2">
    <property type="nucleotide sequence ID" value="XM_021979714.2"/>
</dbReference>
<reference evidence="4" key="2">
    <citation type="submission" date="2025-08" db="UniProtKB">
        <authorList>
            <consortium name="RefSeq"/>
        </authorList>
    </citation>
    <scope>IDENTIFICATION</scope>
    <source>
        <tissue evidence="4">Leaf</tissue>
    </source>
</reference>
<feature type="region of interest" description="Disordered" evidence="1">
    <location>
        <begin position="471"/>
        <end position="876"/>
    </location>
</feature>
<proteinExistence type="predicted"/>
<evidence type="ECO:0000313" key="3">
    <source>
        <dbReference type="Proteomes" id="UP000813463"/>
    </source>
</evidence>
<dbReference type="InterPro" id="IPR014710">
    <property type="entry name" value="RmlC-like_jellyroll"/>
</dbReference>
<dbReference type="KEGG" id="soe:110775106"/>
<dbReference type="InterPro" id="IPR011051">
    <property type="entry name" value="RmlC_Cupin_sf"/>
</dbReference>
<dbReference type="Gene3D" id="2.60.120.10">
    <property type="entry name" value="Jelly Rolls"/>
    <property type="match status" value="2"/>
</dbReference>
<reference evidence="3" key="1">
    <citation type="journal article" date="2021" name="Nat. Commun.">
        <title>Genomic analyses provide insights into spinach domestication and the genetic basis of agronomic traits.</title>
        <authorList>
            <person name="Cai X."/>
            <person name="Sun X."/>
            <person name="Xu C."/>
            <person name="Sun H."/>
            <person name="Wang X."/>
            <person name="Ge C."/>
            <person name="Zhang Z."/>
            <person name="Wang Q."/>
            <person name="Fei Z."/>
            <person name="Jiao C."/>
            <person name="Wang Q."/>
        </authorList>
    </citation>
    <scope>NUCLEOTIDE SEQUENCE [LARGE SCALE GENOMIC DNA]</scope>
    <source>
        <strain evidence="3">cv. Varoflay</strain>
    </source>
</reference>
<dbReference type="InterPro" id="IPR006045">
    <property type="entry name" value="Cupin_1"/>
</dbReference>
<gene>
    <name evidence="4" type="primary">LOC110775106</name>
</gene>
<evidence type="ECO:0000259" key="2">
    <source>
        <dbReference type="SMART" id="SM00835"/>
    </source>
</evidence>
<protein>
    <submittedName>
        <fullName evidence="4">Vicilin-like seed storage protein At2g18540</fullName>
    </submittedName>
</protein>
<dbReference type="GeneID" id="110775106"/>
<dbReference type="Proteomes" id="UP000813463">
    <property type="component" value="Chromosome 3"/>
</dbReference>
<name>A0A9R0JHA1_SPIOL</name>
<organism evidence="3 4">
    <name type="scientific">Spinacia oleracea</name>
    <name type="common">Spinach</name>
    <dbReference type="NCBI Taxonomy" id="3562"/>
    <lineage>
        <taxon>Eukaryota</taxon>
        <taxon>Viridiplantae</taxon>
        <taxon>Streptophyta</taxon>
        <taxon>Embryophyta</taxon>
        <taxon>Tracheophyta</taxon>
        <taxon>Spermatophyta</taxon>
        <taxon>Magnoliopsida</taxon>
        <taxon>eudicotyledons</taxon>
        <taxon>Gunneridae</taxon>
        <taxon>Pentapetalae</taxon>
        <taxon>Caryophyllales</taxon>
        <taxon>Chenopodiaceae</taxon>
        <taxon>Chenopodioideae</taxon>
        <taxon>Anserineae</taxon>
        <taxon>Spinacia</taxon>
    </lineage>
</organism>
<feature type="domain" description="Cupin type-1" evidence="2">
    <location>
        <begin position="84"/>
        <end position="242"/>
    </location>
</feature>
<dbReference type="CDD" id="cd02245">
    <property type="entry name" value="cupin_7S_vicilin-like_C"/>
    <property type="match status" value="1"/>
</dbReference>
<dbReference type="SUPFAM" id="SSF51182">
    <property type="entry name" value="RmlC-like cupins"/>
    <property type="match status" value="1"/>
</dbReference>
<dbReference type="SMART" id="SM00835">
    <property type="entry name" value="Cupin_1"/>
    <property type="match status" value="2"/>
</dbReference>
<dbReference type="Pfam" id="PF00190">
    <property type="entry name" value="Cupin_1"/>
    <property type="match status" value="2"/>
</dbReference>
<keyword evidence="3" id="KW-1185">Reference proteome</keyword>
<feature type="compositionally biased region" description="Basic and acidic residues" evidence="1">
    <location>
        <begin position="830"/>
        <end position="857"/>
    </location>
</feature>
<feature type="compositionally biased region" description="Basic and acidic residues" evidence="1">
    <location>
        <begin position="731"/>
        <end position="753"/>
    </location>
</feature>
<feature type="compositionally biased region" description="Basic and acidic residues" evidence="1">
    <location>
        <begin position="471"/>
        <end position="722"/>
    </location>
</feature>
<feature type="compositionally biased region" description="Basic and acidic residues" evidence="1">
    <location>
        <begin position="763"/>
        <end position="792"/>
    </location>
</feature>
<evidence type="ECO:0000256" key="1">
    <source>
        <dbReference type="SAM" id="MobiDB-lite"/>
    </source>
</evidence>
<feature type="domain" description="Cupin type-1" evidence="2">
    <location>
        <begin position="296"/>
        <end position="450"/>
    </location>
</feature>
<evidence type="ECO:0000313" key="4">
    <source>
        <dbReference type="RefSeq" id="XP_021835406.2"/>
    </source>
</evidence>